<evidence type="ECO:0000256" key="3">
    <source>
        <dbReference type="SAM" id="Coils"/>
    </source>
</evidence>
<dbReference type="SUPFAM" id="SSF56954">
    <property type="entry name" value="Outer membrane efflux proteins (OEP)"/>
    <property type="match status" value="1"/>
</dbReference>
<dbReference type="NCBIfam" id="TIGR01845">
    <property type="entry name" value="outer_NodT"/>
    <property type="match status" value="1"/>
</dbReference>
<dbReference type="InterPro" id="IPR003423">
    <property type="entry name" value="OMP_efflux"/>
</dbReference>
<comment type="subcellular location">
    <subcellularLocation>
        <location evidence="2">Cell membrane</location>
        <topology evidence="2">Lipid-anchor</topology>
    </subcellularLocation>
</comment>
<feature type="signal peptide" evidence="2">
    <location>
        <begin position="1"/>
        <end position="21"/>
    </location>
</feature>
<name>A0ABW0KWF5_9BACT</name>
<proteinExistence type="inferred from homology"/>
<evidence type="ECO:0000313" key="6">
    <source>
        <dbReference type="Proteomes" id="UP001596052"/>
    </source>
</evidence>
<comment type="caution">
    <text evidence="5">The sequence shown here is derived from an EMBL/GenBank/DDBJ whole genome shotgun (WGS) entry which is preliminary data.</text>
</comment>
<keyword evidence="2" id="KW-0564">Palmitate</keyword>
<dbReference type="PANTHER" id="PTHR30203">
    <property type="entry name" value="OUTER MEMBRANE CATION EFFLUX PROTEIN"/>
    <property type="match status" value="1"/>
</dbReference>
<keyword evidence="2" id="KW-0449">Lipoprotein</keyword>
<keyword evidence="2" id="KW-0812">Transmembrane</keyword>
<evidence type="ECO:0000256" key="1">
    <source>
        <dbReference type="ARBA" id="ARBA00007613"/>
    </source>
</evidence>
<evidence type="ECO:0000313" key="5">
    <source>
        <dbReference type="EMBL" id="MFC5457694.1"/>
    </source>
</evidence>
<sequence length="467" mass="50503">MASTLPRLCLAALLLAPAACTVGPDYQKPDTADLTPATWRWQAGAPRDDAPKGEWWKVFHDSELNRLEALALADNQNLRAAFARIQQARANARAAATDWFPELTANSRNKRERTSGNLPTPVPVNIPSAQINTFNQTLDLSYELDLWGKVRRSFESARAQAESSAADYNNVLLTLTGDVAATYYQLRALDADLASLRRTIELREKSLGLIQQRFAAGTVQETDVARAKTEVATARAELADIKRQRQEASDNLSLLCGVPATNFKLAERPLRGAPPVIPAGLPASVLERRPDVASAERLVAARNADVGVATAAYFPAVSLTGQGGYLSKNTSDLFSADSRVWSFGPSVSLPVTGFALIRANVNRKKAAREEAVASYRQAVLGALKDVESALAQTRYRAEQAAAQNEALAAAAQAAELTHARYDSGAAGYLEFLDAERTRLQTERQATQVAAQRFIATVRLVKAMGGGW</sequence>
<feature type="coiled-coil region" evidence="3">
    <location>
        <begin position="224"/>
        <end position="251"/>
    </location>
</feature>
<protein>
    <submittedName>
        <fullName evidence="5">Efflux transporter outer membrane subunit</fullName>
    </submittedName>
</protein>
<keyword evidence="2" id="KW-0732">Signal</keyword>
<evidence type="ECO:0000256" key="4">
    <source>
        <dbReference type="SAM" id="MobiDB-lite"/>
    </source>
</evidence>
<keyword evidence="3" id="KW-0175">Coiled coil</keyword>
<dbReference type="EMBL" id="JBHSMQ010000012">
    <property type="protein sequence ID" value="MFC5457694.1"/>
    <property type="molecule type" value="Genomic_DNA"/>
</dbReference>
<dbReference type="InterPro" id="IPR010131">
    <property type="entry name" value="MdtP/NodT-like"/>
</dbReference>
<reference evidence="6" key="1">
    <citation type="journal article" date="2019" name="Int. J. Syst. Evol. Microbiol.">
        <title>The Global Catalogue of Microorganisms (GCM) 10K type strain sequencing project: providing services to taxonomists for standard genome sequencing and annotation.</title>
        <authorList>
            <consortium name="The Broad Institute Genomics Platform"/>
            <consortium name="The Broad Institute Genome Sequencing Center for Infectious Disease"/>
            <person name="Wu L."/>
            <person name="Ma J."/>
        </authorList>
    </citation>
    <scope>NUCLEOTIDE SEQUENCE [LARGE SCALE GENOMIC DNA]</scope>
    <source>
        <strain evidence="6">CGMCC 4.1469</strain>
    </source>
</reference>
<dbReference type="Proteomes" id="UP001596052">
    <property type="component" value="Unassembled WGS sequence"/>
</dbReference>
<dbReference type="Pfam" id="PF02321">
    <property type="entry name" value="OEP"/>
    <property type="match status" value="2"/>
</dbReference>
<feature type="region of interest" description="Disordered" evidence="4">
    <location>
        <begin position="105"/>
        <end position="124"/>
    </location>
</feature>
<evidence type="ECO:0000256" key="2">
    <source>
        <dbReference type="RuleBase" id="RU362097"/>
    </source>
</evidence>
<keyword evidence="2" id="KW-1134">Transmembrane beta strand</keyword>
<feature type="coiled-coil region" evidence="3">
    <location>
        <begin position="383"/>
        <end position="417"/>
    </location>
</feature>
<gene>
    <name evidence="5" type="ORF">ACFQDI_22690</name>
</gene>
<dbReference type="Gene3D" id="2.20.200.10">
    <property type="entry name" value="Outer membrane efflux proteins (OEP)"/>
    <property type="match status" value="1"/>
</dbReference>
<dbReference type="RefSeq" id="WP_377171284.1">
    <property type="nucleotide sequence ID" value="NZ_JBHSMQ010000012.1"/>
</dbReference>
<dbReference type="Gene3D" id="1.20.1600.10">
    <property type="entry name" value="Outer membrane efflux proteins (OEP)"/>
    <property type="match status" value="1"/>
</dbReference>
<dbReference type="PANTHER" id="PTHR30203:SF33">
    <property type="entry name" value="BLR4455 PROTEIN"/>
    <property type="match status" value="1"/>
</dbReference>
<keyword evidence="6" id="KW-1185">Reference proteome</keyword>
<feature type="chain" id="PRO_5045008176" evidence="2">
    <location>
        <begin position="22"/>
        <end position="467"/>
    </location>
</feature>
<organism evidence="5 6">
    <name type="scientific">Prosthecobacter fluviatilis</name>
    <dbReference type="NCBI Taxonomy" id="445931"/>
    <lineage>
        <taxon>Bacteria</taxon>
        <taxon>Pseudomonadati</taxon>
        <taxon>Verrucomicrobiota</taxon>
        <taxon>Verrucomicrobiia</taxon>
        <taxon>Verrucomicrobiales</taxon>
        <taxon>Verrucomicrobiaceae</taxon>
        <taxon>Prosthecobacter</taxon>
    </lineage>
</organism>
<accession>A0ABW0KWF5</accession>
<keyword evidence="2" id="KW-0472">Membrane</keyword>
<comment type="similarity">
    <text evidence="1 2">Belongs to the outer membrane factor (OMF) (TC 1.B.17) family.</text>
</comment>